<dbReference type="CDD" id="cd00087">
    <property type="entry name" value="FReD"/>
    <property type="match status" value="1"/>
</dbReference>
<dbReference type="SMART" id="SM00186">
    <property type="entry name" value="FBG"/>
    <property type="match status" value="1"/>
</dbReference>
<gene>
    <name evidence="4" type="ORF">CVLEPA_LOCUS14100</name>
</gene>
<dbReference type="Pfam" id="PF00147">
    <property type="entry name" value="Fibrinogen_C"/>
    <property type="match status" value="1"/>
</dbReference>
<comment type="caution">
    <text evidence="4">The sequence shown here is derived from an EMBL/GenBank/DDBJ whole genome shotgun (WGS) entry which is preliminary data.</text>
</comment>
<dbReference type="InterPro" id="IPR050373">
    <property type="entry name" value="Fibrinogen_C-term_domain"/>
</dbReference>
<keyword evidence="5" id="KW-1185">Reference proteome</keyword>
<dbReference type="InterPro" id="IPR014716">
    <property type="entry name" value="Fibrinogen_a/b/g_C_1"/>
</dbReference>
<dbReference type="PROSITE" id="PS51406">
    <property type="entry name" value="FIBRINOGEN_C_2"/>
    <property type="match status" value="1"/>
</dbReference>
<proteinExistence type="predicted"/>
<dbReference type="PANTHER" id="PTHR19143">
    <property type="entry name" value="FIBRINOGEN/TENASCIN/ANGIOPOEITIN"/>
    <property type="match status" value="1"/>
</dbReference>
<dbReference type="InterPro" id="IPR036056">
    <property type="entry name" value="Fibrinogen-like_C"/>
</dbReference>
<name>A0ABP0FYE5_CLALP</name>
<dbReference type="Proteomes" id="UP001642483">
    <property type="component" value="Unassembled WGS sequence"/>
</dbReference>
<dbReference type="SUPFAM" id="SSF56496">
    <property type="entry name" value="Fibrinogen C-terminal domain-like"/>
    <property type="match status" value="1"/>
</dbReference>
<feature type="region of interest" description="Disordered" evidence="1">
    <location>
        <begin position="40"/>
        <end position="68"/>
    </location>
</feature>
<evidence type="ECO:0000256" key="1">
    <source>
        <dbReference type="SAM" id="MobiDB-lite"/>
    </source>
</evidence>
<feature type="chain" id="PRO_5046850652" description="Fibrinogen C-terminal domain-containing protein" evidence="2">
    <location>
        <begin position="22"/>
        <end position="297"/>
    </location>
</feature>
<evidence type="ECO:0000313" key="4">
    <source>
        <dbReference type="EMBL" id="CAK8682980.1"/>
    </source>
</evidence>
<organism evidence="4 5">
    <name type="scientific">Clavelina lepadiformis</name>
    <name type="common">Light-bulb sea squirt</name>
    <name type="synonym">Ascidia lepadiformis</name>
    <dbReference type="NCBI Taxonomy" id="159417"/>
    <lineage>
        <taxon>Eukaryota</taxon>
        <taxon>Metazoa</taxon>
        <taxon>Chordata</taxon>
        <taxon>Tunicata</taxon>
        <taxon>Ascidiacea</taxon>
        <taxon>Aplousobranchia</taxon>
        <taxon>Clavelinidae</taxon>
        <taxon>Clavelina</taxon>
    </lineage>
</organism>
<evidence type="ECO:0000259" key="3">
    <source>
        <dbReference type="PROSITE" id="PS51406"/>
    </source>
</evidence>
<dbReference type="InterPro" id="IPR002181">
    <property type="entry name" value="Fibrinogen_a/b/g_C_dom"/>
</dbReference>
<reference evidence="4 5" key="1">
    <citation type="submission" date="2024-02" db="EMBL/GenBank/DDBJ databases">
        <authorList>
            <person name="Daric V."/>
            <person name="Darras S."/>
        </authorList>
    </citation>
    <scope>NUCLEOTIDE SEQUENCE [LARGE SCALE GENOMIC DNA]</scope>
</reference>
<sequence length="297" mass="33432">MRMAKIAVSFLLAFGVVIVSSQQCREIMRPVTVCDDVTSSLGKGQTGERGLVGKAGSKGEKGDPGDPWEEERMSFTSLASMIRQNHLDIKKLLTPASCYTSSVYGWQELRSGEKAFCDDGWTVFQRRLDGSVNFIGNWDEYKSGFGNLSGEFWLGLNKIHSLTYGRLCKLRIELWDFTDIQAYAQYSLFFVEDESTNYRLHVGGYSGTAGDSLLADSHVHDLQEFSSPDRDNDKHNDRHCSTYYNEGLGGWWFNACFLSALNAAWGRSGGNVQNIIWQSWKGYHESLKATTMKLRCD</sequence>
<evidence type="ECO:0000313" key="5">
    <source>
        <dbReference type="Proteomes" id="UP001642483"/>
    </source>
</evidence>
<dbReference type="Gene3D" id="3.90.215.10">
    <property type="entry name" value="Gamma Fibrinogen, chain A, domain 1"/>
    <property type="match status" value="1"/>
</dbReference>
<feature type="domain" description="Fibrinogen C-terminal" evidence="3">
    <location>
        <begin position="89"/>
        <end position="297"/>
    </location>
</feature>
<feature type="signal peptide" evidence="2">
    <location>
        <begin position="1"/>
        <end position="21"/>
    </location>
</feature>
<protein>
    <recommendedName>
        <fullName evidence="3">Fibrinogen C-terminal domain-containing protein</fullName>
    </recommendedName>
</protein>
<dbReference type="EMBL" id="CAWYQH010000096">
    <property type="protein sequence ID" value="CAK8682980.1"/>
    <property type="molecule type" value="Genomic_DNA"/>
</dbReference>
<keyword evidence="2" id="KW-0732">Signal</keyword>
<evidence type="ECO:0000256" key="2">
    <source>
        <dbReference type="SAM" id="SignalP"/>
    </source>
</evidence>
<accession>A0ABP0FYE5</accession>